<dbReference type="eggNOG" id="COG1716">
    <property type="taxonomic scope" value="Bacteria"/>
</dbReference>
<dbReference type="InParanoid" id="Q01PJ0"/>
<accession>Q01PJ0</accession>
<evidence type="ECO:0000313" key="2">
    <source>
        <dbReference type="EMBL" id="ABJ88430.1"/>
    </source>
</evidence>
<dbReference type="InterPro" id="IPR000253">
    <property type="entry name" value="FHA_dom"/>
</dbReference>
<dbReference type="Gene3D" id="2.60.200.20">
    <property type="match status" value="1"/>
</dbReference>
<evidence type="ECO:0000259" key="1">
    <source>
        <dbReference type="PROSITE" id="PS50006"/>
    </source>
</evidence>
<dbReference type="KEGG" id="sus:Acid_7522"/>
<proteinExistence type="predicted"/>
<dbReference type="SUPFAM" id="SSF49879">
    <property type="entry name" value="SMAD/FHA domain"/>
    <property type="match status" value="1"/>
</dbReference>
<dbReference type="PROSITE" id="PS50006">
    <property type="entry name" value="FHA_DOMAIN"/>
    <property type="match status" value="1"/>
</dbReference>
<name>Q01PJ0_SOLUE</name>
<dbReference type="OrthoDB" id="128603at2"/>
<dbReference type="HOGENOM" id="CLU_1093719_0_0_0"/>
<dbReference type="Pfam" id="PF00498">
    <property type="entry name" value="FHA"/>
    <property type="match status" value="1"/>
</dbReference>
<reference evidence="2" key="1">
    <citation type="submission" date="2006-10" db="EMBL/GenBank/DDBJ databases">
        <title>Complete sequence of Solibacter usitatus Ellin6076.</title>
        <authorList>
            <consortium name="US DOE Joint Genome Institute"/>
            <person name="Copeland A."/>
            <person name="Lucas S."/>
            <person name="Lapidus A."/>
            <person name="Barry K."/>
            <person name="Detter J.C."/>
            <person name="Glavina del Rio T."/>
            <person name="Hammon N."/>
            <person name="Israni S."/>
            <person name="Dalin E."/>
            <person name="Tice H."/>
            <person name="Pitluck S."/>
            <person name="Thompson L.S."/>
            <person name="Brettin T."/>
            <person name="Bruce D."/>
            <person name="Han C."/>
            <person name="Tapia R."/>
            <person name="Gilna P."/>
            <person name="Schmutz J."/>
            <person name="Larimer F."/>
            <person name="Land M."/>
            <person name="Hauser L."/>
            <person name="Kyrpides N."/>
            <person name="Mikhailova N."/>
            <person name="Janssen P.H."/>
            <person name="Kuske C.R."/>
            <person name="Richardson P."/>
        </authorList>
    </citation>
    <scope>NUCLEOTIDE SEQUENCE</scope>
    <source>
        <strain evidence="2">Ellin6076</strain>
    </source>
</reference>
<dbReference type="CDD" id="cd00060">
    <property type="entry name" value="FHA"/>
    <property type="match status" value="1"/>
</dbReference>
<dbReference type="STRING" id="234267.Acid_7522"/>
<protein>
    <submittedName>
        <fullName evidence="2">FHA domain containing protein</fullName>
    </submittedName>
</protein>
<dbReference type="AlphaFoldDB" id="Q01PJ0"/>
<gene>
    <name evidence="2" type="ordered locus">Acid_7522</name>
</gene>
<dbReference type="InterPro" id="IPR008984">
    <property type="entry name" value="SMAD_FHA_dom_sf"/>
</dbReference>
<organism evidence="2">
    <name type="scientific">Solibacter usitatus (strain Ellin6076)</name>
    <dbReference type="NCBI Taxonomy" id="234267"/>
    <lineage>
        <taxon>Bacteria</taxon>
        <taxon>Pseudomonadati</taxon>
        <taxon>Acidobacteriota</taxon>
        <taxon>Terriglobia</taxon>
        <taxon>Bryobacterales</taxon>
        <taxon>Solibacteraceae</taxon>
        <taxon>Candidatus Solibacter</taxon>
    </lineage>
</organism>
<sequence>MSLFSEIEKTIEHGFRRWTERMFGPADSNELLLVHRRILEEIESKVQVVARGRRVFPFARVTVTLVAAEPERRTLLQAAFGERLADDVREAMEGSGCELPHGFSVEVRTAEAGLGDYQIEYGVAPAAKHEEAAAGRLVVVKGKTDRADYSLERARINIGRMPELTDADHRVVRRNDVVFEEGADEANATVSRKHAHIRADGADYRLCDDGSEFGTRVFREGRSIEVPAGDRRGEKLRAGDEIYLGRACLRFERG</sequence>
<feature type="domain" description="FHA" evidence="1">
    <location>
        <begin position="156"/>
        <end position="217"/>
    </location>
</feature>
<dbReference type="EMBL" id="CP000473">
    <property type="protein sequence ID" value="ABJ88430.1"/>
    <property type="molecule type" value="Genomic_DNA"/>
</dbReference>